<evidence type="ECO:0000313" key="1">
    <source>
        <dbReference type="EMBL" id="AWB92121.1"/>
    </source>
</evidence>
<evidence type="ECO:0000313" key="2">
    <source>
        <dbReference type="Proteomes" id="UP000244384"/>
    </source>
</evidence>
<protein>
    <submittedName>
        <fullName evidence="1">Uncharacterized protein</fullName>
    </submittedName>
</protein>
<sequence length="150" mass="16709">MRRIVPRNIAEDEVQVWIVFLGTGAGQETLTVAAITGSRQQAEAMLEHGARALPDRSNEWGSFRFTPCSTSADGRGEVAHVPAIALGERRTVYVWIGEENWIEVFGCWKDANDQTQEMLRRGRPEAQVFSAVTNTWVGIVGDDPRLRTIP</sequence>
<dbReference type="AlphaFoldDB" id="A0A2S0WLC8"/>
<dbReference type="Proteomes" id="UP000244384">
    <property type="component" value="Chromosome"/>
</dbReference>
<dbReference type="KEGG" id="aez:C3E78_07875"/>
<organism evidence="1 2">
    <name type="scientific">Aeromicrobium chenweiae</name>
    <dbReference type="NCBI Taxonomy" id="2079793"/>
    <lineage>
        <taxon>Bacteria</taxon>
        <taxon>Bacillati</taxon>
        <taxon>Actinomycetota</taxon>
        <taxon>Actinomycetes</taxon>
        <taxon>Propionibacteriales</taxon>
        <taxon>Nocardioidaceae</taxon>
        <taxon>Aeromicrobium</taxon>
    </lineage>
</organism>
<name>A0A2S0WLC8_9ACTN</name>
<reference evidence="2" key="1">
    <citation type="submission" date="2018-01" db="EMBL/GenBank/DDBJ databases">
        <authorList>
            <person name="Li J."/>
        </authorList>
    </citation>
    <scope>NUCLEOTIDE SEQUENCE [LARGE SCALE GENOMIC DNA]</scope>
    <source>
        <strain evidence="2">592</strain>
    </source>
</reference>
<gene>
    <name evidence="1" type="ORF">C3E78_07875</name>
</gene>
<keyword evidence="2" id="KW-1185">Reference proteome</keyword>
<accession>A0A2S0WLC8</accession>
<proteinExistence type="predicted"/>
<dbReference type="EMBL" id="CP026952">
    <property type="protein sequence ID" value="AWB92121.1"/>
    <property type="molecule type" value="Genomic_DNA"/>
</dbReference>